<dbReference type="PATRIC" id="fig|1121338.3.peg.2542"/>
<dbReference type="OrthoDB" id="2679393at2"/>
<reference evidence="1 2" key="1">
    <citation type="submission" date="2016-02" db="EMBL/GenBank/DDBJ databases">
        <title>Genome sequence of Clostridium tepidiprofundi DSM 19306.</title>
        <authorList>
            <person name="Poehlein A."/>
            <person name="Daniel R."/>
        </authorList>
    </citation>
    <scope>NUCLEOTIDE SEQUENCE [LARGE SCALE GENOMIC DNA]</scope>
    <source>
        <strain evidence="1 2">DSM 19306</strain>
    </source>
</reference>
<keyword evidence="2" id="KW-1185">Reference proteome</keyword>
<dbReference type="AlphaFoldDB" id="A0A151ATH5"/>
<proteinExistence type="predicted"/>
<evidence type="ECO:0000313" key="1">
    <source>
        <dbReference type="EMBL" id="KYH30936.1"/>
    </source>
</evidence>
<dbReference type="EMBL" id="LTBA01000053">
    <property type="protein sequence ID" value="KYH30936.1"/>
    <property type="molecule type" value="Genomic_DNA"/>
</dbReference>
<evidence type="ECO:0000313" key="2">
    <source>
        <dbReference type="Proteomes" id="UP000075531"/>
    </source>
</evidence>
<accession>A0A151ATH5</accession>
<dbReference type="Proteomes" id="UP000075531">
    <property type="component" value="Unassembled WGS sequence"/>
</dbReference>
<name>A0A151ATH5_9CLOT</name>
<comment type="caution">
    <text evidence="1">The sequence shown here is derived from an EMBL/GenBank/DDBJ whole genome shotgun (WGS) entry which is preliminary data.</text>
</comment>
<dbReference type="RefSeq" id="WP_066827087.1">
    <property type="nucleotide sequence ID" value="NZ_LTBA01000053.1"/>
</dbReference>
<protein>
    <submittedName>
        <fullName evidence="1">Uncharacterized protein</fullName>
    </submittedName>
</protein>
<sequence>MSCKNLNEYDTGYDVSGKTAITKNDSNLTINAIGIKHYGINDIPNSPTSGQVEYYKTQALYSVLESLGSSPWDEGHYFSGTQTQTGQELINIVYDSGWKDSYNYIY</sequence>
<gene>
    <name evidence="1" type="ORF">CLTEP_24580</name>
</gene>
<organism evidence="1 2">
    <name type="scientific">Clostridium tepidiprofundi DSM 19306</name>
    <dbReference type="NCBI Taxonomy" id="1121338"/>
    <lineage>
        <taxon>Bacteria</taxon>
        <taxon>Bacillati</taxon>
        <taxon>Bacillota</taxon>
        <taxon>Clostridia</taxon>
        <taxon>Eubacteriales</taxon>
        <taxon>Clostridiaceae</taxon>
        <taxon>Clostridium</taxon>
    </lineage>
</organism>